<dbReference type="PANTHER" id="PTHR43639:SF1">
    <property type="entry name" value="SHORT-CHAIN DEHYDROGENASE_REDUCTASE FAMILY PROTEIN"/>
    <property type="match status" value="1"/>
</dbReference>
<dbReference type="PRINTS" id="PR00080">
    <property type="entry name" value="SDRFAMILY"/>
</dbReference>
<comment type="similarity">
    <text evidence="1">Belongs to the short-chain dehydrogenases/reductases (SDR) family.</text>
</comment>
<dbReference type="PANTHER" id="PTHR43639">
    <property type="entry name" value="OXIDOREDUCTASE, SHORT-CHAIN DEHYDROGENASE/REDUCTASE FAMILY (AFU_ORTHOLOGUE AFUA_5G02870)"/>
    <property type="match status" value="1"/>
</dbReference>
<dbReference type="SMART" id="SM00822">
    <property type="entry name" value="PKS_KR"/>
    <property type="match status" value="1"/>
</dbReference>
<dbReference type="InterPro" id="IPR057326">
    <property type="entry name" value="KR_dom"/>
</dbReference>
<dbReference type="FunFam" id="3.40.50.720:FF:000084">
    <property type="entry name" value="Short-chain dehydrogenase reductase"/>
    <property type="match status" value="1"/>
</dbReference>
<dbReference type="AlphaFoldDB" id="A0A1G9R676"/>
<evidence type="ECO:0000313" key="5">
    <source>
        <dbReference type="Proteomes" id="UP000198683"/>
    </source>
</evidence>
<evidence type="ECO:0000256" key="2">
    <source>
        <dbReference type="ARBA" id="ARBA00023002"/>
    </source>
</evidence>
<dbReference type="Pfam" id="PF13561">
    <property type="entry name" value="adh_short_C2"/>
    <property type="match status" value="1"/>
</dbReference>
<dbReference type="RefSeq" id="WP_090773831.1">
    <property type="nucleotide sequence ID" value="NZ_FNFB01000043.1"/>
</dbReference>
<keyword evidence="2" id="KW-0560">Oxidoreductase</keyword>
<dbReference type="SUPFAM" id="SSF51735">
    <property type="entry name" value="NAD(P)-binding Rossmann-fold domains"/>
    <property type="match status" value="1"/>
</dbReference>
<reference evidence="4 5" key="1">
    <citation type="submission" date="2016-10" db="EMBL/GenBank/DDBJ databases">
        <authorList>
            <person name="de Groot N.N."/>
        </authorList>
    </citation>
    <scope>NUCLEOTIDE SEQUENCE [LARGE SCALE GENOMIC DNA]</scope>
    <source>
        <strain evidence="4 5">CGMCC 4.5681</strain>
    </source>
</reference>
<protein>
    <submittedName>
        <fullName evidence="4">3-oxoacyl-[acyl-carrier protein] reductase</fullName>
    </submittedName>
</protein>
<dbReference type="EMBL" id="FNFB01000043">
    <property type="protein sequence ID" value="SDM18738.1"/>
    <property type="molecule type" value="Genomic_DNA"/>
</dbReference>
<accession>A0A1G9R676</accession>
<feature type="domain" description="Ketoreductase" evidence="3">
    <location>
        <begin position="7"/>
        <end position="221"/>
    </location>
</feature>
<dbReference type="GO" id="GO:0016491">
    <property type="term" value="F:oxidoreductase activity"/>
    <property type="evidence" value="ECO:0007669"/>
    <property type="project" value="UniProtKB-KW"/>
</dbReference>
<dbReference type="STRING" id="683260.SAMN05421874_14333"/>
<dbReference type="InterPro" id="IPR002347">
    <property type="entry name" value="SDR_fam"/>
</dbReference>
<dbReference type="OrthoDB" id="3571370at2"/>
<proteinExistence type="inferred from homology"/>
<sequence length="246" mass="25151">MNDLAGKVALVTGGSRGIGAEITRTLARNGAAVGFTYHSAADQAHGVEKDIQALGGRAFAIQADSADPEGVQGAIEATAVEFGRFDILVNNAGVFPSGPLEQVTMEDVDRTLNIHIRAVFAAAQTAARHMTDGGRIINIGSCLTERLPGPGMTLYAMSKSALTGLTKGLARDLGPRGITAVIVDPGPTDTDMNPANGPAADFLRGFIALGHYGQAQDIAGMVAYLAGPGGRHITGNSILVDGGFAA</sequence>
<evidence type="ECO:0000259" key="3">
    <source>
        <dbReference type="SMART" id="SM00822"/>
    </source>
</evidence>
<name>A0A1G9R676_9ACTN</name>
<dbReference type="Proteomes" id="UP000198683">
    <property type="component" value="Unassembled WGS sequence"/>
</dbReference>
<evidence type="ECO:0000256" key="1">
    <source>
        <dbReference type="ARBA" id="ARBA00006484"/>
    </source>
</evidence>
<gene>
    <name evidence="4" type="ORF">SAMN05421874_14333</name>
</gene>
<evidence type="ECO:0000313" key="4">
    <source>
        <dbReference type="EMBL" id="SDM18738.1"/>
    </source>
</evidence>
<dbReference type="Gene3D" id="3.40.50.720">
    <property type="entry name" value="NAD(P)-binding Rossmann-like Domain"/>
    <property type="match status" value="1"/>
</dbReference>
<dbReference type="InterPro" id="IPR036291">
    <property type="entry name" value="NAD(P)-bd_dom_sf"/>
</dbReference>
<organism evidence="4 5">
    <name type="scientific">Nonomuraea maritima</name>
    <dbReference type="NCBI Taxonomy" id="683260"/>
    <lineage>
        <taxon>Bacteria</taxon>
        <taxon>Bacillati</taxon>
        <taxon>Actinomycetota</taxon>
        <taxon>Actinomycetes</taxon>
        <taxon>Streptosporangiales</taxon>
        <taxon>Streptosporangiaceae</taxon>
        <taxon>Nonomuraea</taxon>
    </lineage>
</organism>
<dbReference type="PRINTS" id="PR00081">
    <property type="entry name" value="GDHRDH"/>
</dbReference>
<keyword evidence="5" id="KW-1185">Reference proteome</keyword>